<dbReference type="PANTHER" id="PTHR48441">
    <property type="match status" value="1"/>
</dbReference>
<evidence type="ECO:0000313" key="1">
    <source>
        <dbReference type="EMBL" id="GMS91094.1"/>
    </source>
</evidence>
<gene>
    <name evidence="1" type="ORF">PENTCL1PPCAC_13270</name>
</gene>
<dbReference type="AlphaFoldDB" id="A0AAV5TBJ4"/>
<protein>
    <submittedName>
        <fullName evidence="1">Uncharacterized protein</fullName>
    </submittedName>
</protein>
<reference evidence="1" key="1">
    <citation type="submission" date="2023-10" db="EMBL/GenBank/DDBJ databases">
        <title>Genome assembly of Pristionchus species.</title>
        <authorList>
            <person name="Yoshida K."/>
            <person name="Sommer R.J."/>
        </authorList>
    </citation>
    <scope>NUCLEOTIDE SEQUENCE</scope>
    <source>
        <strain evidence="1">RS0144</strain>
    </source>
</reference>
<accession>A0AAV5TBJ4</accession>
<evidence type="ECO:0000313" key="2">
    <source>
        <dbReference type="Proteomes" id="UP001432027"/>
    </source>
</evidence>
<dbReference type="PANTHER" id="PTHR48441:SF1">
    <property type="entry name" value="NT-3"/>
    <property type="match status" value="1"/>
</dbReference>
<dbReference type="Proteomes" id="UP001432027">
    <property type="component" value="Unassembled WGS sequence"/>
</dbReference>
<sequence>FRTKVDKPIAPKCKFYALRFTKTQEVVEYDSEGMQNQLPYFNERAISNPWRRCVVPDPLCDRGGFAVDKNKKLVEIKRGSDSPPCPPNPRQVTLNKNCEAPDSQTMMGTLRVEGQAEEEVHRIGRVMEDYVVSKGGFVPH</sequence>
<keyword evidence="2" id="KW-1185">Reference proteome</keyword>
<organism evidence="1 2">
    <name type="scientific">Pristionchus entomophagus</name>
    <dbReference type="NCBI Taxonomy" id="358040"/>
    <lineage>
        <taxon>Eukaryota</taxon>
        <taxon>Metazoa</taxon>
        <taxon>Ecdysozoa</taxon>
        <taxon>Nematoda</taxon>
        <taxon>Chromadorea</taxon>
        <taxon>Rhabditida</taxon>
        <taxon>Rhabditina</taxon>
        <taxon>Diplogasteromorpha</taxon>
        <taxon>Diplogasteroidea</taxon>
        <taxon>Neodiplogasteridae</taxon>
        <taxon>Pristionchus</taxon>
    </lineage>
</organism>
<comment type="caution">
    <text evidence="1">The sequence shown here is derived from an EMBL/GenBank/DDBJ whole genome shotgun (WGS) entry which is preliminary data.</text>
</comment>
<feature type="non-terminal residue" evidence="1">
    <location>
        <position position="1"/>
    </location>
</feature>
<proteinExistence type="predicted"/>
<name>A0AAV5TBJ4_9BILA</name>
<dbReference type="EMBL" id="BTSX01000003">
    <property type="protein sequence ID" value="GMS91094.1"/>
    <property type="molecule type" value="Genomic_DNA"/>
</dbReference>